<dbReference type="InterPro" id="IPR050490">
    <property type="entry name" value="Bact_solute-bd_prot1"/>
</dbReference>
<reference evidence="6 7" key="1">
    <citation type="submission" date="2020-07" db="EMBL/GenBank/DDBJ databases">
        <authorList>
            <person name="Cui H."/>
        </authorList>
    </citation>
    <scope>NUCLEOTIDE SEQUENCE [LARGE SCALE GENOMIC DNA]</scope>
    <source>
        <strain evidence="6 7">YPL8</strain>
    </source>
</reference>
<dbReference type="KEGG" id="haly:HYG82_15540"/>
<dbReference type="GeneID" id="56034733"/>
<dbReference type="InterPro" id="IPR006059">
    <property type="entry name" value="SBP"/>
</dbReference>
<keyword evidence="4" id="KW-0564">Palmitate</keyword>
<dbReference type="EMBL" id="CP058601">
    <property type="protein sequence ID" value="QLG50167.1"/>
    <property type="molecule type" value="Genomic_DNA"/>
</dbReference>
<gene>
    <name evidence="6" type="ORF">HYG82_15540</name>
</gene>
<accession>A0A7D5GJ25</accession>
<protein>
    <submittedName>
        <fullName evidence="6">Extracellular solute-binding protein</fullName>
    </submittedName>
</protein>
<dbReference type="Proteomes" id="UP000509241">
    <property type="component" value="Chromosome"/>
</dbReference>
<dbReference type="AlphaFoldDB" id="A0A7D5GJ25"/>
<evidence type="ECO:0000313" key="7">
    <source>
        <dbReference type="Proteomes" id="UP000509241"/>
    </source>
</evidence>
<dbReference type="Pfam" id="PF01547">
    <property type="entry name" value="SBP_bac_1"/>
    <property type="match status" value="1"/>
</dbReference>
<keyword evidence="3" id="KW-0472">Membrane</keyword>
<evidence type="ECO:0000256" key="1">
    <source>
        <dbReference type="ARBA" id="ARBA00022475"/>
    </source>
</evidence>
<keyword evidence="5" id="KW-0449">Lipoprotein</keyword>
<dbReference type="PANTHER" id="PTHR43649:SF33">
    <property type="entry name" value="POLYGALACTURONAN_RHAMNOGALACTURONAN-BINDING PROTEIN YTCQ"/>
    <property type="match status" value="1"/>
</dbReference>
<dbReference type="OrthoDB" id="18034at2157"/>
<evidence type="ECO:0000256" key="4">
    <source>
        <dbReference type="ARBA" id="ARBA00023139"/>
    </source>
</evidence>
<dbReference type="Gene3D" id="3.40.190.10">
    <property type="entry name" value="Periplasmic binding protein-like II"/>
    <property type="match status" value="1"/>
</dbReference>
<keyword evidence="2" id="KW-0732">Signal</keyword>
<sequence length="461" mass="50413">MVIQGSTRRQILRGSGIGAAGLIAGCLGTGGGGSEDELHIMTDYTGDAWDKHWNTLTDGFNEQNDISINLEKVGMQGTGGQRLATLMQSGNPPEMFHGTITQIGDLVNIGRTQSVSGVVDDLADEWGEAMFRDTITPIEGETHMIPHGVYAGGTLNYRADLYAELGLEEPETWSELVENVKAIDEAGIETSQGDKVRGFALPAQPAGKPGSDFSNWLYNAGGDVWQPGTENDLELWLDEDHVLAVFDHLNELANYSPDPSGLNWTSTIEDWTLGRLGHCIMNNAWLCGPAIANGLTDLALATEQTLIPKREGADPIQRGWVLADGTPVINGSSNPDTAKDFGRHMYGAEQGVATTLVEPMRFMPPYRGILETDEYQSHEYFQMEDGAFLEKQRYCMDEIAPKLTSEEAVTTPETLHINSMDITSEAVNRLVVSGNDPQDVYDWTISEYESALEDVQSQSNY</sequence>
<proteinExistence type="predicted"/>
<evidence type="ECO:0000256" key="3">
    <source>
        <dbReference type="ARBA" id="ARBA00023136"/>
    </source>
</evidence>
<keyword evidence="7" id="KW-1185">Reference proteome</keyword>
<evidence type="ECO:0000256" key="2">
    <source>
        <dbReference type="ARBA" id="ARBA00022729"/>
    </source>
</evidence>
<organism evidence="6 7">
    <name type="scientific">Natrinema halophilum</name>
    <dbReference type="NCBI Taxonomy" id="1699371"/>
    <lineage>
        <taxon>Archaea</taxon>
        <taxon>Methanobacteriati</taxon>
        <taxon>Methanobacteriota</taxon>
        <taxon>Stenosarchaea group</taxon>
        <taxon>Halobacteria</taxon>
        <taxon>Halobacteriales</taxon>
        <taxon>Natrialbaceae</taxon>
        <taxon>Natrinema</taxon>
    </lineage>
</organism>
<evidence type="ECO:0000313" key="6">
    <source>
        <dbReference type="EMBL" id="QLG50167.1"/>
    </source>
</evidence>
<evidence type="ECO:0000256" key="5">
    <source>
        <dbReference type="ARBA" id="ARBA00023288"/>
    </source>
</evidence>
<dbReference type="PANTHER" id="PTHR43649">
    <property type="entry name" value="ARABINOSE-BINDING PROTEIN-RELATED"/>
    <property type="match status" value="1"/>
</dbReference>
<dbReference type="RefSeq" id="WP_179262411.1">
    <property type="nucleotide sequence ID" value="NZ_CP058601.1"/>
</dbReference>
<dbReference type="SUPFAM" id="SSF53850">
    <property type="entry name" value="Periplasmic binding protein-like II"/>
    <property type="match status" value="1"/>
</dbReference>
<name>A0A7D5GJ25_9EURY</name>
<keyword evidence="1" id="KW-1003">Cell membrane</keyword>